<evidence type="ECO:0000313" key="4">
    <source>
        <dbReference type="EMBL" id="SUE33825.1"/>
    </source>
</evidence>
<dbReference type="STRING" id="880526.GCA_000427365_00410"/>
<dbReference type="SUPFAM" id="SSF56925">
    <property type="entry name" value="OMPA-like"/>
    <property type="match status" value="1"/>
</dbReference>
<proteinExistence type="predicted"/>
<evidence type="ECO:0000256" key="2">
    <source>
        <dbReference type="SAM" id="SignalP"/>
    </source>
</evidence>
<evidence type="ECO:0000313" key="5">
    <source>
        <dbReference type="Proteomes" id="UP000255233"/>
    </source>
</evidence>
<reference evidence="4 5" key="1">
    <citation type="submission" date="2018-06" db="EMBL/GenBank/DDBJ databases">
        <authorList>
            <consortium name="Pathogen Informatics"/>
            <person name="Doyle S."/>
        </authorList>
    </citation>
    <scope>NUCLEOTIDE SEQUENCE [LARGE SCALE GENOMIC DNA]</scope>
    <source>
        <strain evidence="4 5">NCTC11190</strain>
    </source>
</reference>
<dbReference type="Pfam" id="PF13505">
    <property type="entry name" value="OMP_b-brl"/>
    <property type="match status" value="1"/>
</dbReference>
<gene>
    <name evidence="4" type="ORF">NCTC11190_01037</name>
</gene>
<keyword evidence="1 2" id="KW-0732">Signal</keyword>
<feature type="domain" description="Outer membrane protein beta-barrel" evidence="3">
    <location>
        <begin position="13"/>
        <end position="205"/>
    </location>
</feature>
<dbReference type="OrthoDB" id="947434at2"/>
<dbReference type="Proteomes" id="UP000255233">
    <property type="component" value="Unassembled WGS sequence"/>
</dbReference>
<feature type="chain" id="PRO_5016804584" description="Outer membrane protein beta-barrel domain-containing protein" evidence="2">
    <location>
        <begin position="27"/>
        <end position="205"/>
    </location>
</feature>
<organism evidence="4 5">
    <name type="scientific">Rikenella microfusus</name>
    <dbReference type="NCBI Taxonomy" id="28139"/>
    <lineage>
        <taxon>Bacteria</taxon>
        <taxon>Pseudomonadati</taxon>
        <taxon>Bacteroidota</taxon>
        <taxon>Bacteroidia</taxon>
        <taxon>Bacteroidales</taxon>
        <taxon>Rikenellaceae</taxon>
        <taxon>Rikenella</taxon>
    </lineage>
</organism>
<dbReference type="AlphaFoldDB" id="A0A379MQL3"/>
<keyword evidence="5" id="KW-1185">Reference proteome</keyword>
<name>A0A379MQL3_9BACT</name>
<protein>
    <recommendedName>
        <fullName evidence="3">Outer membrane protein beta-barrel domain-containing protein</fullName>
    </recommendedName>
</protein>
<evidence type="ECO:0000256" key="1">
    <source>
        <dbReference type="ARBA" id="ARBA00022729"/>
    </source>
</evidence>
<evidence type="ECO:0000259" key="3">
    <source>
        <dbReference type="Pfam" id="PF13505"/>
    </source>
</evidence>
<dbReference type="InterPro" id="IPR027385">
    <property type="entry name" value="Beta-barrel_OMP"/>
</dbReference>
<feature type="signal peptide" evidence="2">
    <location>
        <begin position="1"/>
        <end position="26"/>
    </location>
</feature>
<accession>A0A379MQL3</accession>
<dbReference type="RefSeq" id="WP_027290278.1">
    <property type="nucleotide sequence ID" value="NZ_CANTWR010000029.1"/>
</dbReference>
<dbReference type="EMBL" id="UGVL01000001">
    <property type="protein sequence ID" value="SUE33825.1"/>
    <property type="molecule type" value="Genomic_DNA"/>
</dbReference>
<dbReference type="InterPro" id="IPR011250">
    <property type="entry name" value="OMP/PagP_B-barrel"/>
</dbReference>
<sequence length="205" mass="22605">MQITKRLRTIAGVLLLGIGAYPTASAQGFYWGPRAGLNVSTVTKTTYAKARARANFGLMAGYKLNDIVGLQAEALYSLQGSKMTNSDHIYSYNYIKIPVLAKLYLIGGLNIEAGVSFNWLVRAQDKWSSTVYDIHGTPTGTVSHSQDLMGDSKTFDLTIPVGLNFQFPRLFDIGVRYDISTVRIPDERSNHAKSSNWSVSVGLRF</sequence>
<dbReference type="Gene3D" id="2.40.160.20">
    <property type="match status" value="1"/>
</dbReference>